<protein>
    <submittedName>
        <fullName evidence="1">Uncharacterized protein</fullName>
    </submittedName>
</protein>
<dbReference type="RefSeq" id="WP_182848344.1">
    <property type="nucleotide sequence ID" value="NZ_BAAALP010000048.1"/>
</dbReference>
<dbReference type="EMBL" id="JACJIA010000015">
    <property type="protein sequence ID" value="MBA8956437.1"/>
    <property type="molecule type" value="Genomic_DNA"/>
</dbReference>
<keyword evidence="2" id="KW-1185">Reference proteome</keyword>
<accession>A0A7W3LYB8</accession>
<dbReference type="Proteomes" id="UP000572680">
    <property type="component" value="Unassembled WGS sequence"/>
</dbReference>
<proteinExistence type="predicted"/>
<name>A0A7W3LYB8_ACTNM</name>
<sequence length="93" mass="9535">MSIMQYVEVPDGEGLIAVVGRTDASVPLLAGDPAAVAGGVGGSTERVAARARDPRTAVAEVKALGEWPAAPPAAAAARPVRAGERRYAFHWEA</sequence>
<dbReference type="AlphaFoldDB" id="A0A7W3LYB8"/>
<evidence type="ECO:0000313" key="2">
    <source>
        <dbReference type="Proteomes" id="UP000572680"/>
    </source>
</evidence>
<evidence type="ECO:0000313" key="1">
    <source>
        <dbReference type="EMBL" id="MBA8956437.1"/>
    </source>
</evidence>
<comment type="caution">
    <text evidence="1">The sequence shown here is derived from an EMBL/GenBank/DDBJ whole genome shotgun (WGS) entry which is preliminary data.</text>
</comment>
<organism evidence="1 2">
    <name type="scientific">Actinomadura namibiensis</name>
    <dbReference type="NCBI Taxonomy" id="182080"/>
    <lineage>
        <taxon>Bacteria</taxon>
        <taxon>Bacillati</taxon>
        <taxon>Actinomycetota</taxon>
        <taxon>Actinomycetes</taxon>
        <taxon>Streptosporangiales</taxon>
        <taxon>Thermomonosporaceae</taxon>
        <taxon>Actinomadura</taxon>
    </lineage>
</organism>
<reference evidence="1 2" key="1">
    <citation type="submission" date="2020-08" db="EMBL/GenBank/DDBJ databases">
        <title>Genomic Encyclopedia of Type Strains, Phase IV (KMG-IV): sequencing the most valuable type-strain genomes for metagenomic binning, comparative biology and taxonomic classification.</title>
        <authorList>
            <person name="Goeker M."/>
        </authorList>
    </citation>
    <scope>NUCLEOTIDE SEQUENCE [LARGE SCALE GENOMIC DNA]</scope>
    <source>
        <strain evidence="1 2">DSM 44197</strain>
    </source>
</reference>
<gene>
    <name evidence="1" type="ORF">HNR61_008119</name>
</gene>